<dbReference type="InterPro" id="IPR011042">
    <property type="entry name" value="6-blade_b-propeller_TolB-like"/>
</dbReference>
<keyword evidence="1" id="KW-1133">Transmembrane helix</keyword>
<keyword evidence="1" id="KW-0812">Transmembrane</keyword>
<reference evidence="2 3" key="1">
    <citation type="journal article" date="2019" name="Lett. Appl. Microbiol.">
        <title>A case of 'blown pack' spoilage of vacuum-packaged pork likely associated with Clostridium estertheticum in Canada.</title>
        <authorList>
            <person name="Zhang P."/>
            <person name="Ward P."/>
            <person name="McMullen L.M."/>
            <person name="Yang X."/>
        </authorList>
    </citation>
    <scope>NUCLEOTIDE SEQUENCE [LARGE SCALE GENOMIC DNA]</scope>
    <source>
        <strain evidence="2 3">MA19</strain>
    </source>
</reference>
<dbReference type="AlphaFoldDB" id="A0A5N7J452"/>
<dbReference type="SUPFAM" id="SSF50952">
    <property type="entry name" value="Soluble quinoprotein glucose dehydrogenase"/>
    <property type="match status" value="1"/>
</dbReference>
<dbReference type="InterPro" id="IPR011041">
    <property type="entry name" value="Quinoprot_gluc/sorb_DH_b-prop"/>
</dbReference>
<dbReference type="Gene3D" id="2.120.10.30">
    <property type="entry name" value="TolB, C-terminal domain"/>
    <property type="match status" value="1"/>
</dbReference>
<evidence type="ECO:0000313" key="2">
    <source>
        <dbReference type="EMBL" id="MPQ63442.1"/>
    </source>
</evidence>
<evidence type="ECO:0008006" key="4">
    <source>
        <dbReference type="Google" id="ProtNLM"/>
    </source>
</evidence>
<organism evidence="2 3">
    <name type="scientific">Clostridium estertheticum</name>
    <dbReference type="NCBI Taxonomy" id="238834"/>
    <lineage>
        <taxon>Bacteria</taxon>
        <taxon>Bacillati</taxon>
        <taxon>Bacillota</taxon>
        <taxon>Clostridia</taxon>
        <taxon>Eubacteriales</taxon>
        <taxon>Clostridiaceae</taxon>
        <taxon>Clostridium</taxon>
    </lineage>
</organism>
<dbReference type="EMBL" id="SPSF01000035">
    <property type="protein sequence ID" value="MPQ63442.1"/>
    <property type="molecule type" value="Genomic_DNA"/>
</dbReference>
<dbReference type="RefSeq" id="WP_152752928.1">
    <property type="nucleotide sequence ID" value="NZ_JAHLDO010000002.1"/>
</dbReference>
<accession>A0A5N7J452</accession>
<evidence type="ECO:0000313" key="3">
    <source>
        <dbReference type="Proteomes" id="UP000342249"/>
    </source>
</evidence>
<proteinExistence type="predicted"/>
<protein>
    <recommendedName>
        <fullName evidence="4">Glucose/Sorbosone dehydrogenase domain-containing protein</fullName>
    </recommendedName>
</protein>
<feature type="transmembrane region" description="Helical" evidence="1">
    <location>
        <begin position="409"/>
        <end position="428"/>
    </location>
</feature>
<name>A0A5N7J452_9CLOT</name>
<comment type="caution">
    <text evidence="2">The sequence shown here is derived from an EMBL/GenBank/DDBJ whole genome shotgun (WGS) entry which is preliminary data.</text>
</comment>
<gene>
    <name evidence="2" type="ORF">E4V82_15150</name>
</gene>
<sequence length="432" mass="48853">MKKTIGFIIILALMAFALFSLRSSFKEYRVTVKDVSIKTQILYKGLSNSVDFTKDNEGNYYIAFKDRIEYIDKSGKAYNIFVNKKLNITSLDYKNKILYYASGKNVYSYNLISKESKEIIKNIPNYGDYNNSLVRINGDYLFVTIGSATNSGVVGLDNKWLDNYPQNHDITPKSITIKGMEFGGVKTGAFVPYQTRNIKGQIITQHVIGNSSIIIYNLKTGAQGNFAWGIRNMMGIDFNSEGKVLVTVGGMEERGLRPVKGDSDYIYQIKKNSWYGFPDYSGGDPISSPKFRNSFNKTIPAILDNHPTINPPAPIYQHKSVGSLISLAIDRAGKLGDKDCIYFYEKNDNSIYSLNKNSALKEKVNFEEVAYISSMKFFDNLIILDSKNGYLISMEKDQYNNINSGKHKFYNYLLTIVITLIVVILVGLRKKD</sequence>
<evidence type="ECO:0000256" key="1">
    <source>
        <dbReference type="SAM" id="Phobius"/>
    </source>
</evidence>
<dbReference type="Proteomes" id="UP000342249">
    <property type="component" value="Unassembled WGS sequence"/>
</dbReference>
<keyword evidence="1" id="KW-0472">Membrane</keyword>